<feature type="transmembrane region" description="Helical" evidence="3">
    <location>
        <begin position="474"/>
        <end position="495"/>
    </location>
</feature>
<evidence type="ECO:0000313" key="6">
    <source>
        <dbReference type="Proteomes" id="UP000000598"/>
    </source>
</evidence>
<dbReference type="GO" id="GO:0016020">
    <property type="term" value="C:membrane"/>
    <property type="evidence" value="ECO:0007669"/>
    <property type="project" value="UniProtKB-SubCell"/>
</dbReference>
<sequence>MNIGNVFNFHLLKPQKLFHKKSSDEISVIKDNGSEFEMQVQGSSAYPGDSRTATGYAANIENTTSGDKQVTGPHESTREFAEAEGDPLLLDDHSKFPDGGLKAWLVVFGSFIGLIPVFGLVNSIGAIESYISINQLAGVSSPVISWIFSLYLCTTFTSCILAGGYFDRNGSRDPMIFGMIMFTGGLIATANCTTVWQFILAFSVVVGFASGILMIPLVSVVATFFIKKRAIATSIATTGGSIGGIVFPILLRKLYTKVGFQWALRILALICAVCLIFATVMVKEREKPETEPFKNKKEMIKWYYDSSLNWRYFLEPKYLFATLGASLAESSLTASSTFIASYALVQGNTQTVSYTLITTTNAVGVLGRYIPGYIADRYLGRFNVMIITVFMAAVFNFTMWLPFGSSTPVLWAYSMLYGFSTGSILSLTPVCIGQISKTTDFGKRYSTAYFQQALITLPVMPICGALIGDRSIEGFNHFIIFVSVLMLCGSICYVISRYLSVGAKFVKF</sequence>
<comment type="similarity">
    <text evidence="2">Belongs to the major facilitator superfamily. Monocarboxylate porter (TC 2.A.1.13) family.</text>
</comment>
<name>Q6CXL7_KLULA</name>
<dbReference type="KEGG" id="kla:KLLA0_A07249g"/>
<dbReference type="InterPro" id="IPR050327">
    <property type="entry name" value="Proton-linked_MCT"/>
</dbReference>
<keyword evidence="6" id="KW-1185">Reference proteome</keyword>
<gene>
    <name evidence="5" type="ORF">KLLA0_A07249g</name>
</gene>
<comment type="subcellular location">
    <subcellularLocation>
        <location evidence="1">Membrane</location>
        <topology evidence="1">Multi-pass membrane protein</topology>
    </subcellularLocation>
</comment>
<evidence type="ECO:0000256" key="1">
    <source>
        <dbReference type="ARBA" id="ARBA00004141"/>
    </source>
</evidence>
<feature type="transmembrane region" description="Helical" evidence="3">
    <location>
        <begin position="351"/>
        <end position="370"/>
    </location>
</feature>
<dbReference type="PANTHER" id="PTHR11360">
    <property type="entry name" value="MONOCARBOXYLATE TRANSPORTER"/>
    <property type="match status" value="1"/>
</dbReference>
<feature type="transmembrane region" description="Helical" evidence="3">
    <location>
        <begin position="205"/>
        <end position="226"/>
    </location>
</feature>
<reference evidence="5 6" key="1">
    <citation type="journal article" date="2004" name="Nature">
        <title>Genome evolution in yeasts.</title>
        <authorList>
            <consortium name="Genolevures"/>
            <person name="Dujon B."/>
            <person name="Sherman D."/>
            <person name="Fischer G."/>
            <person name="Durrens P."/>
            <person name="Casaregola S."/>
            <person name="Lafontaine I."/>
            <person name="de Montigny J."/>
            <person name="Marck C."/>
            <person name="Neuveglise C."/>
            <person name="Talla E."/>
            <person name="Goffard N."/>
            <person name="Frangeul L."/>
            <person name="Aigle M."/>
            <person name="Anthouard V."/>
            <person name="Babour A."/>
            <person name="Barbe V."/>
            <person name="Barnay S."/>
            <person name="Blanchin S."/>
            <person name="Beckerich J.M."/>
            <person name="Beyne E."/>
            <person name="Bleykasten C."/>
            <person name="Boisrame A."/>
            <person name="Boyer J."/>
            <person name="Cattolico L."/>
            <person name="Confanioleri F."/>
            <person name="de Daruvar A."/>
            <person name="Despons L."/>
            <person name="Fabre E."/>
            <person name="Fairhead C."/>
            <person name="Ferry-Dumazet H."/>
            <person name="Groppi A."/>
            <person name="Hantraye F."/>
            <person name="Hennequin C."/>
            <person name="Jauniaux N."/>
            <person name="Joyet P."/>
            <person name="Kachouri R."/>
            <person name="Kerrest A."/>
            <person name="Koszul R."/>
            <person name="Lemaire M."/>
            <person name="Lesur I."/>
            <person name="Ma L."/>
            <person name="Muller H."/>
            <person name="Nicaud J.M."/>
            <person name="Nikolski M."/>
            <person name="Oztas S."/>
            <person name="Ozier-Kalogeropoulos O."/>
            <person name="Pellenz S."/>
            <person name="Potier S."/>
            <person name="Richard G.F."/>
            <person name="Straub M.L."/>
            <person name="Suleau A."/>
            <person name="Swennene D."/>
            <person name="Tekaia F."/>
            <person name="Wesolowski-Louvel M."/>
            <person name="Westhof E."/>
            <person name="Wirth B."/>
            <person name="Zeniou-Meyer M."/>
            <person name="Zivanovic I."/>
            <person name="Bolotin-Fukuhara M."/>
            <person name="Thierry A."/>
            <person name="Bouchier C."/>
            <person name="Caudron B."/>
            <person name="Scarpelli C."/>
            <person name="Gaillardin C."/>
            <person name="Weissenbach J."/>
            <person name="Wincker P."/>
            <person name="Souciet J.L."/>
        </authorList>
    </citation>
    <scope>NUCLEOTIDE SEQUENCE [LARGE SCALE GENOMIC DNA]</scope>
    <source>
        <strain evidence="6">ATCC 8585 / CBS 2359 / DSM 70799 / NBRC 1267 / NRRL Y-1140 / WM37</strain>
    </source>
</reference>
<feature type="transmembrane region" description="Helical" evidence="3">
    <location>
        <begin position="382"/>
        <end position="403"/>
    </location>
</feature>
<feature type="transmembrane region" description="Helical" evidence="3">
    <location>
        <begin position="144"/>
        <end position="164"/>
    </location>
</feature>
<dbReference type="PANTHER" id="PTHR11360:SF295">
    <property type="entry name" value="TRANSPORTER MCH4-RELATED"/>
    <property type="match status" value="1"/>
</dbReference>
<dbReference type="InterPro" id="IPR020846">
    <property type="entry name" value="MFS_dom"/>
</dbReference>
<dbReference type="Proteomes" id="UP000000598">
    <property type="component" value="Chromosome A"/>
</dbReference>
<organism evidence="5 6">
    <name type="scientific">Kluyveromyces lactis (strain ATCC 8585 / CBS 2359 / DSM 70799 / NBRC 1267 / NRRL Y-1140 / WM37)</name>
    <name type="common">Yeast</name>
    <name type="synonym">Candida sphaerica</name>
    <dbReference type="NCBI Taxonomy" id="284590"/>
    <lineage>
        <taxon>Eukaryota</taxon>
        <taxon>Fungi</taxon>
        <taxon>Dikarya</taxon>
        <taxon>Ascomycota</taxon>
        <taxon>Saccharomycotina</taxon>
        <taxon>Saccharomycetes</taxon>
        <taxon>Saccharomycetales</taxon>
        <taxon>Saccharomycetaceae</taxon>
        <taxon>Kluyveromyces</taxon>
    </lineage>
</organism>
<dbReference type="PROSITE" id="PS50850">
    <property type="entry name" value="MFS"/>
    <property type="match status" value="1"/>
</dbReference>
<feature type="transmembrane region" description="Helical" evidence="3">
    <location>
        <begin position="176"/>
        <end position="199"/>
    </location>
</feature>
<feature type="transmembrane region" description="Helical" evidence="3">
    <location>
        <begin position="231"/>
        <end position="250"/>
    </location>
</feature>
<keyword evidence="3" id="KW-0812">Transmembrane</keyword>
<dbReference type="InterPro" id="IPR011701">
    <property type="entry name" value="MFS"/>
</dbReference>
<feature type="transmembrane region" description="Helical" evidence="3">
    <location>
        <begin position="318"/>
        <end position="345"/>
    </location>
</feature>
<dbReference type="Pfam" id="PF07690">
    <property type="entry name" value="MFS_1"/>
    <property type="match status" value="1"/>
</dbReference>
<evidence type="ECO:0000313" key="5">
    <source>
        <dbReference type="EMBL" id="CAH02910.1"/>
    </source>
</evidence>
<keyword evidence="3" id="KW-0472">Membrane</keyword>
<dbReference type="FunCoup" id="Q6CXL7">
    <property type="interactions" value="205"/>
</dbReference>
<dbReference type="HOGENOM" id="CLU_001265_1_0_1"/>
<accession>Q6CXL7</accession>
<dbReference type="CDD" id="cd17352">
    <property type="entry name" value="MFS_MCT_SLC16"/>
    <property type="match status" value="1"/>
</dbReference>
<feature type="transmembrane region" description="Helical" evidence="3">
    <location>
        <begin position="103"/>
        <end position="124"/>
    </location>
</feature>
<evidence type="ECO:0000259" key="4">
    <source>
        <dbReference type="PROSITE" id="PS50850"/>
    </source>
</evidence>
<proteinExistence type="inferred from homology"/>
<dbReference type="OMA" id="DLVWQIS"/>
<evidence type="ECO:0000256" key="3">
    <source>
        <dbReference type="SAM" id="Phobius"/>
    </source>
</evidence>
<dbReference type="EMBL" id="CR382121">
    <property type="protein sequence ID" value="CAH02910.1"/>
    <property type="molecule type" value="Genomic_DNA"/>
</dbReference>
<dbReference type="Gene3D" id="1.20.1250.20">
    <property type="entry name" value="MFS general substrate transporter like domains"/>
    <property type="match status" value="2"/>
</dbReference>
<keyword evidence="3" id="KW-1133">Transmembrane helix</keyword>
<protein>
    <submittedName>
        <fullName evidence="5">KLLA0A07249p</fullName>
    </submittedName>
</protein>
<dbReference type="GO" id="GO:0022857">
    <property type="term" value="F:transmembrane transporter activity"/>
    <property type="evidence" value="ECO:0007669"/>
    <property type="project" value="InterPro"/>
</dbReference>
<dbReference type="AlphaFoldDB" id="Q6CXL7"/>
<dbReference type="GO" id="GO:0032218">
    <property type="term" value="P:riboflavin transport"/>
    <property type="evidence" value="ECO:0007669"/>
    <property type="project" value="TreeGrafter"/>
</dbReference>
<feature type="transmembrane region" description="Helical" evidence="3">
    <location>
        <begin position="262"/>
        <end position="282"/>
    </location>
</feature>
<evidence type="ECO:0000256" key="2">
    <source>
        <dbReference type="ARBA" id="ARBA00006727"/>
    </source>
</evidence>
<dbReference type="InParanoid" id="Q6CXL7"/>
<feature type="domain" description="Major facilitator superfamily (MFS) profile" evidence="4">
    <location>
        <begin position="102"/>
        <end position="500"/>
    </location>
</feature>
<feature type="transmembrane region" description="Helical" evidence="3">
    <location>
        <begin position="448"/>
        <end position="468"/>
    </location>
</feature>
<feature type="transmembrane region" description="Helical" evidence="3">
    <location>
        <begin position="415"/>
        <end position="436"/>
    </location>
</feature>
<dbReference type="PaxDb" id="284590-Q6CXL7"/>
<dbReference type="eggNOG" id="KOG2504">
    <property type="taxonomic scope" value="Eukaryota"/>
</dbReference>
<dbReference type="InterPro" id="IPR036259">
    <property type="entry name" value="MFS_trans_sf"/>
</dbReference>
<dbReference type="SUPFAM" id="SSF103473">
    <property type="entry name" value="MFS general substrate transporter"/>
    <property type="match status" value="1"/>
</dbReference>